<sequence length="87" mass="9363">KYSLSGNISAFPSSLVYSFYLSLNQTIKLSGTLVSTNLPLDQDTQQPLTMVVVAGVGVATTLALGVGLPLRKRRASTRKTPKSHWVD</sequence>
<accession>A0A2R6B4D6</accession>
<feature type="transmembrane region" description="Helical" evidence="1">
    <location>
        <begin position="48"/>
        <end position="70"/>
    </location>
</feature>
<organism evidence="2 3">
    <name type="scientific">Candidatus Marsarchaeota G1 archaeon OSP_B</name>
    <dbReference type="NCBI Taxonomy" id="1978153"/>
    <lineage>
        <taxon>Archaea</taxon>
        <taxon>Candidatus Marsarchaeota</taxon>
        <taxon>Candidatus Marsarchaeota group 1</taxon>
    </lineage>
</organism>
<name>A0A2R6B4D6_9ARCH</name>
<comment type="caution">
    <text evidence="2">The sequence shown here is derived from an EMBL/GenBank/DDBJ whole genome shotgun (WGS) entry which is preliminary data.</text>
</comment>
<evidence type="ECO:0000313" key="2">
    <source>
        <dbReference type="EMBL" id="PSN93527.1"/>
    </source>
</evidence>
<proteinExistence type="predicted"/>
<keyword evidence="1" id="KW-1133">Transmembrane helix</keyword>
<evidence type="ECO:0000313" key="3">
    <source>
        <dbReference type="Proteomes" id="UP000240838"/>
    </source>
</evidence>
<keyword evidence="1" id="KW-0472">Membrane</keyword>
<gene>
    <name evidence="2" type="ORF">B9P99_02355</name>
</gene>
<protein>
    <submittedName>
        <fullName evidence="2">Uncharacterized protein</fullName>
    </submittedName>
</protein>
<dbReference type="EMBL" id="NEXA01000068">
    <property type="protein sequence ID" value="PSN93527.1"/>
    <property type="molecule type" value="Genomic_DNA"/>
</dbReference>
<dbReference type="AlphaFoldDB" id="A0A2R6B4D6"/>
<reference evidence="2 3" key="1">
    <citation type="submission" date="2017-04" db="EMBL/GenBank/DDBJ databases">
        <title>Novel microbial lineages endemic to geothermal iron-oxide mats fill important gaps in the evolutionary history of Archaea.</title>
        <authorList>
            <person name="Jay Z.J."/>
            <person name="Beam J.P."/>
            <person name="Dlakic M."/>
            <person name="Rusch D.B."/>
            <person name="Kozubal M.A."/>
            <person name="Inskeep W.P."/>
        </authorList>
    </citation>
    <scope>NUCLEOTIDE SEQUENCE [LARGE SCALE GENOMIC DNA]</scope>
    <source>
        <strain evidence="2">OSP_B</strain>
    </source>
</reference>
<feature type="non-terminal residue" evidence="2">
    <location>
        <position position="1"/>
    </location>
</feature>
<keyword evidence="1" id="KW-0812">Transmembrane</keyword>
<dbReference type="Proteomes" id="UP000240838">
    <property type="component" value="Unassembled WGS sequence"/>
</dbReference>
<evidence type="ECO:0000256" key="1">
    <source>
        <dbReference type="SAM" id="Phobius"/>
    </source>
</evidence>